<evidence type="ECO:0000256" key="14">
    <source>
        <dbReference type="SAM" id="Phobius"/>
    </source>
</evidence>
<dbReference type="SUPFAM" id="SSF55874">
    <property type="entry name" value="ATPase domain of HSP90 chaperone/DNA topoisomerase II/histidine kinase"/>
    <property type="match status" value="1"/>
</dbReference>
<dbReference type="Gene3D" id="1.10.287.130">
    <property type="match status" value="1"/>
</dbReference>
<evidence type="ECO:0000259" key="16">
    <source>
        <dbReference type="PROSITE" id="PS50112"/>
    </source>
</evidence>
<dbReference type="InterPro" id="IPR050351">
    <property type="entry name" value="BphY/WalK/GraS-like"/>
</dbReference>
<dbReference type="GO" id="GO:0016301">
    <property type="term" value="F:kinase activity"/>
    <property type="evidence" value="ECO:0007669"/>
    <property type="project" value="UniProtKB-KW"/>
</dbReference>
<organism evidence="18 19">
    <name type="scientific">Marinicrinis lubricantis</name>
    <dbReference type="NCBI Taxonomy" id="2086470"/>
    <lineage>
        <taxon>Bacteria</taxon>
        <taxon>Bacillati</taxon>
        <taxon>Bacillota</taxon>
        <taxon>Bacilli</taxon>
        <taxon>Bacillales</taxon>
        <taxon>Paenibacillaceae</taxon>
    </lineage>
</organism>
<evidence type="ECO:0000256" key="9">
    <source>
        <dbReference type="ARBA" id="ARBA00022777"/>
    </source>
</evidence>
<comment type="catalytic activity">
    <reaction evidence="1">
        <text>ATP + protein L-histidine = ADP + protein N-phospho-L-histidine.</text>
        <dbReference type="EC" id="2.7.13.3"/>
    </reaction>
</comment>
<gene>
    <name evidence="18" type="primary">pnpS</name>
    <name evidence="18" type="ORF">ACFPXP_00265</name>
</gene>
<keyword evidence="6" id="KW-0808">Transferase</keyword>
<dbReference type="SMART" id="SM00304">
    <property type="entry name" value="HAMP"/>
    <property type="match status" value="1"/>
</dbReference>
<evidence type="ECO:0000259" key="17">
    <source>
        <dbReference type="PROSITE" id="PS50885"/>
    </source>
</evidence>
<keyword evidence="12" id="KW-0902">Two-component regulatory system</keyword>
<proteinExistence type="predicted"/>
<evidence type="ECO:0000313" key="19">
    <source>
        <dbReference type="Proteomes" id="UP001596250"/>
    </source>
</evidence>
<dbReference type="PROSITE" id="PS50112">
    <property type="entry name" value="PAS"/>
    <property type="match status" value="1"/>
</dbReference>
<dbReference type="InterPro" id="IPR003661">
    <property type="entry name" value="HisK_dim/P_dom"/>
</dbReference>
<dbReference type="SMART" id="SM00091">
    <property type="entry name" value="PAS"/>
    <property type="match status" value="1"/>
</dbReference>
<dbReference type="InterPro" id="IPR031967">
    <property type="entry name" value="PhoR_single_Cache-like_dom"/>
</dbReference>
<evidence type="ECO:0000256" key="11">
    <source>
        <dbReference type="ARBA" id="ARBA00022989"/>
    </source>
</evidence>
<dbReference type="EMBL" id="JBHSQV010000002">
    <property type="protein sequence ID" value="MFC5984940.1"/>
    <property type="molecule type" value="Genomic_DNA"/>
</dbReference>
<dbReference type="PROSITE" id="PS50885">
    <property type="entry name" value="HAMP"/>
    <property type="match status" value="1"/>
</dbReference>
<dbReference type="PANTHER" id="PTHR45453:SF1">
    <property type="entry name" value="PHOSPHATE REGULON SENSOR PROTEIN PHOR"/>
    <property type="match status" value="1"/>
</dbReference>
<dbReference type="Gene3D" id="3.30.450.20">
    <property type="entry name" value="PAS domain"/>
    <property type="match status" value="2"/>
</dbReference>
<comment type="caution">
    <text evidence="18">The sequence shown here is derived from an EMBL/GenBank/DDBJ whole genome shotgun (WGS) entry which is preliminary data.</text>
</comment>
<keyword evidence="10" id="KW-0067">ATP-binding</keyword>
<dbReference type="Pfam" id="PF16736">
    <property type="entry name" value="sCache_like"/>
    <property type="match status" value="1"/>
</dbReference>
<dbReference type="Gene3D" id="3.30.565.10">
    <property type="entry name" value="Histidine kinase-like ATPase, C-terminal domain"/>
    <property type="match status" value="1"/>
</dbReference>
<dbReference type="InterPro" id="IPR004358">
    <property type="entry name" value="Sig_transdc_His_kin-like_C"/>
</dbReference>
<name>A0ABW1IIV4_9BACL</name>
<dbReference type="RefSeq" id="WP_379891308.1">
    <property type="nucleotide sequence ID" value="NZ_CBCSCT010000008.1"/>
</dbReference>
<evidence type="ECO:0000256" key="10">
    <source>
        <dbReference type="ARBA" id="ARBA00022840"/>
    </source>
</evidence>
<sequence length="597" mass="67679">MRRFRNKLTILFIVLVGASVLGVGLISANHLKNSLIETMEDGMEREIRTILATVPWDGDGSQTDQAERLSSFAKTLKESSGARVTFISADGMVLGDSDHDYETMDNHIDREEIQQAREQGRGSEIRYSKTLDQQMLYVALPVMQDQQLAGYVRLAFSLEHVEDQVGRTWSFLAWGIVILFLAAGAVSYSIAKSLTKPLETMMDVAQQISHFNYDARVPTQRKDEIGQLGQAINKMAESLQQQVKHISKNETRLAKVLESMISGVILIDQEGKFVLLNRSAEEILGYREKELKGKNFEQTKQPKELTELIKACMKQNERIRDEMVFHYPMERMVEVSLVPLASRGQHSEVVMVLHDITDIRRLEKMRSEFVANVSHELKTPIAAVKGFAETLLSGALHDEETLKSFLQIIYDESARLDRLIMDILELSKIESKRTPLQFSPVHMRSFSQKTVNMLNAEAEKKDIRLEMDVNEELYLEADEDRLRQILLNLLSNGINYTPPGGMVKLSVKPKYESGKKDYDDLQIVVEDTGIGIPKKDLPRIFERFYRVDKARSRSSGGTGLGLSIVKHLVESHQGIIWVESHPGMGSRFIIELPVIQS</sequence>
<evidence type="ECO:0000256" key="1">
    <source>
        <dbReference type="ARBA" id="ARBA00000085"/>
    </source>
</evidence>
<evidence type="ECO:0000256" key="6">
    <source>
        <dbReference type="ARBA" id="ARBA00022679"/>
    </source>
</evidence>
<dbReference type="PANTHER" id="PTHR45453">
    <property type="entry name" value="PHOSPHATE REGULON SENSOR PROTEIN PHOR"/>
    <property type="match status" value="1"/>
</dbReference>
<dbReference type="PRINTS" id="PR00344">
    <property type="entry name" value="BCTRLSENSOR"/>
</dbReference>
<evidence type="ECO:0000313" key="18">
    <source>
        <dbReference type="EMBL" id="MFC5984940.1"/>
    </source>
</evidence>
<dbReference type="InterPro" id="IPR003660">
    <property type="entry name" value="HAMP_dom"/>
</dbReference>
<keyword evidence="5" id="KW-0597">Phosphoprotein</keyword>
<dbReference type="Pfam" id="PF00989">
    <property type="entry name" value="PAS"/>
    <property type="match status" value="1"/>
</dbReference>
<dbReference type="Gene3D" id="1.10.8.500">
    <property type="entry name" value="HAMP domain in histidine kinase"/>
    <property type="match status" value="1"/>
</dbReference>
<dbReference type="Pfam" id="PF02518">
    <property type="entry name" value="HATPase_c"/>
    <property type="match status" value="1"/>
</dbReference>
<dbReference type="NCBIfam" id="TIGR00229">
    <property type="entry name" value="sensory_box"/>
    <property type="match status" value="1"/>
</dbReference>
<feature type="transmembrane region" description="Helical" evidence="14">
    <location>
        <begin position="171"/>
        <end position="191"/>
    </location>
</feature>
<dbReference type="EC" id="2.7.13.3" evidence="3"/>
<dbReference type="InterPro" id="IPR013767">
    <property type="entry name" value="PAS_fold"/>
</dbReference>
<comment type="subcellular location">
    <subcellularLocation>
        <location evidence="2">Cell membrane</location>
        <topology evidence="2">Multi-pass membrane protein</topology>
    </subcellularLocation>
</comment>
<dbReference type="SMART" id="SM00387">
    <property type="entry name" value="HATPase_c"/>
    <property type="match status" value="1"/>
</dbReference>
<dbReference type="PROSITE" id="PS50109">
    <property type="entry name" value="HIS_KIN"/>
    <property type="match status" value="1"/>
</dbReference>
<feature type="domain" description="HAMP" evidence="17">
    <location>
        <begin position="192"/>
        <end position="244"/>
    </location>
</feature>
<feature type="domain" description="PAS" evidence="16">
    <location>
        <begin position="249"/>
        <end position="322"/>
    </location>
</feature>
<evidence type="ECO:0000259" key="15">
    <source>
        <dbReference type="PROSITE" id="PS50109"/>
    </source>
</evidence>
<dbReference type="SMART" id="SM00388">
    <property type="entry name" value="HisKA"/>
    <property type="match status" value="1"/>
</dbReference>
<dbReference type="CDD" id="cd00130">
    <property type="entry name" value="PAS"/>
    <property type="match status" value="1"/>
</dbReference>
<keyword evidence="11 14" id="KW-1133">Transmembrane helix</keyword>
<dbReference type="SUPFAM" id="SSF103190">
    <property type="entry name" value="Sensory domain-like"/>
    <property type="match status" value="1"/>
</dbReference>
<dbReference type="Proteomes" id="UP001596250">
    <property type="component" value="Unassembled WGS sequence"/>
</dbReference>
<dbReference type="InterPro" id="IPR003594">
    <property type="entry name" value="HATPase_dom"/>
</dbReference>
<dbReference type="InterPro" id="IPR036097">
    <property type="entry name" value="HisK_dim/P_sf"/>
</dbReference>
<keyword evidence="8" id="KW-0547">Nucleotide-binding</keyword>
<dbReference type="CDD" id="cd16922">
    <property type="entry name" value="HATPase_EvgS-ArcB-TorS-like"/>
    <property type="match status" value="1"/>
</dbReference>
<keyword evidence="7 14" id="KW-0812">Transmembrane</keyword>
<dbReference type="NCBIfam" id="NF046044">
    <property type="entry name" value="PnpS"/>
    <property type="match status" value="1"/>
</dbReference>
<evidence type="ECO:0000256" key="3">
    <source>
        <dbReference type="ARBA" id="ARBA00012438"/>
    </source>
</evidence>
<evidence type="ECO:0000256" key="12">
    <source>
        <dbReference type="ARBA" id="ARBA00023012"/>
    </source>
</evidence>
<evidence type="ECO:0000256" key="8">
    <source>
        <dbReference type="ARBA" id="ARBA00022741"/>
    </source>
</evidence>
<dbReference type="Pfam" id="PF00672">
    <property type="entry name" value="HAMP"/>
    <property type="match status" value="1"/>
</dbReference>
<evidence type="ECO:0000256" key="13">
    <source>
        <dbReference type="ARBA" id="ARBA00023136"/>
    </source>
</evidence>
<dbReference type="CDD" id="cd06225">
    <property type="entry name" value="HAMP"/>
    <property type="match status" value="1"/>
</dbReference>
<accession>A0ABW1IIV4</accession>
<dbReference type="SUPFAM" id="SSF158472">
    <property type="entry name" value="HAMP domain-like"/>
    <property type="match status" value="1"/>
</dbReference>
<dbReference type="InterPro" id="IPR036890">
    <property type="entry name" value="HATPase_C_sf"/>
</dbReference>
<dbReference type="Pfam" id="PF00512">
    <property type="entry name" value="HisKA"/>
    <property type="match status" value="1"/>
</dbReference>
<evidence type="ECO:0000256" key="5">
    <source>
        <dbReference type="ARBA" id="ARBA00022553"/>
    </source>
</evidence>
<dbReference type="InterPro" id="IPR029151">
    <property type="entry name" value="Sensor-like_sf"/>
</dbReference>
<keyword evidence="4" id="KW-1003">Cell membrane</keyword>
<dbReference type="InterPro" id="IPR035965">
    <property type="entry name" value="PAS-like_dom_sf"/>
</dbReference>
<dbReference type="SUPFAM" id="SSF55785">
    <property type="entry name" value="PYP-like sensor domain (PAS domain)"/>
    <property type="match status" value="1"/>
</dbReference>
<dbReference type="InterPro" id="IPR000014">
    <property type="entry name" value="PAS"/>
</dbReference>
<dbReference type="CDD" id="cd00082">
    <property type="entry name" value="HisKA"/>
    <property type="match status" value="1"/>
</dbReference>
<dbReference type="InterPro" id="IPR005467">
    <property type="entry name" value="His_kinase_dom"/>
</dbReference>
<keyword evidence="13 14" id="KW-0472">Membrane</keyword>
<protein>
    <recommendedName>
        <fullName evidence="3">histidine kinase</fullName>
        <ecNumber evidence="3">2.7.13.3</ecNumber>
    </recommendedName>
</protein>
<evidence type="ECO:0000256" key="7">
    <source>
        <dbReference type="ARBA" id="ARBA00022692"/>
    </source>
</evidence>
<reference evidence="19" key="1">
    <citation type="journal article" date="2019" name="Int. J. Syst. Evol. Microbiol.">
        <title>The Global Catalogue of Microorganisms (GCM) 10K type strain sequencing project: providing services to taxonomists for standard genome sequencing and annotation.</title>
        <authorList>
            <consortium name="The Broad Institute Genomics Platform"/>
            <consortium name="The Broad Institute Genome Sequencing Center for Infectious Disease"/>
            <person name="Wu L."/>
            <person name="Ma J."/>
        </authorList>
    </citation>
    <scope>NUCLEOTIDE SEQUENCE [LARGE SCALE GENOMIC DNA]</scope>
    <source>
        <strain evidence="19">CCM 8749</strain>
    </source>
</reference>
<keyword evidence="19" id="KW-1185">Reference proteome</keyword>
<dbReference type="SUPFAM" id="SSF47384">
    <property type="entry name" value="Homodimeric domain of signal transducing histidine kinase"/>
    <property type="match status" value="1"/>
</dbReference>
<evidence type="ECO:0000256" key="2">
    <source>
        <dbReference type="ARBA" id="ARBA00004651"/>
    </source>
</evidence>
<evidence type="ECO:0000256" key="4">
    <source>
        <dbReference type="ARBA" id="ARBA00022475"/>
    </source>
</evidence>
<feature type="domain" description="Histidine kinase" evidence="15">
    <location>
        <begin position="372"/>
        <end position="596"/>
    </location>
</feature>
<keyword evidence="9 18" id="KW-0418">Kinase</keyword>